<evidence type="ECO:0000259" key="1">
    <source>
        <dbReference type="PROSITE" id="PS51186"/>
    </source>
</evidence>
<reference evidence="2" key="2">
    <citation type="submission" date="2021-04" db="EMBL/GenBank/DDBJ databases">
        <authorList>
            <person name="Gilroy R."/>
        </authorList>
    </citation>
    <scope>NUCLEOTIDE SEQUENCE</scope>
    <source>
        <strain evidence="2">ChiGjej4B4-7305</strain>
    </source>
</reference>
<organism evidence="2 3">
    <name type="scientific">Candidatus Ruania gallistercoris</name>
    <dbReference type="NCBI Taxonomy" id="2838746"/>
    <lineage>
        <taxon>Bacteria</taxon>
        <taxon>Bacillati</taxon>
        <taxon>Actinomycetota</taxon>
        <taxon>Actinomycetes</taxon>
        <taxon>Micrococcales</taxon>
        <taxon>Ruaniaceae</taxon>
        <taxon>Ruania</taxon>
    </lineage>
</organism>
<gene>
    <name evidence="2" type="ORF">H9815_11705</name>
</gene>
<protein>
    <submittedName>
        <fullName evidence="2">GNAT family N-acetyltransferase</fullName>
    </submittedName>
</protein>
<dbReference type="PROSITE" id="PS51186">
    <property type="entry name" value="GNAT"/>
    <property type="match status" value="1"/>
</dbReference>
<dbReference type="SUPFAM" id="SSF55729">
    <property type="entry name" value="Acyl-CoA N-acyltransferases (Nat)"/>
    <property type="match status" value="1"/>
</dbReference>
<dbReference type="InterPro" id="IPR016181">
    <property type="entry name" value="Acyl_CoA_acyltransferase"/>
</dbReference>
<reference evidence="2" key="1">
    <citation type="journal article" date="2021" name="PeerJ">
        <title>Extensive microbial diversity within the chicken gut microbiome revealed by metagenomics and culture.</title>
        <authorList>
            <person name="Gilroy R."/>
            <person name="Ravi A."/>
            <person name="Getino M."/>
            <person name="Pursley I."/>
            <person name="Horton D.L."/>
            <person name="Alikhan N.F."/>
            <person name="Baker D."/>
            <person name="Gharbi K."/>
            <person name="Hall N."/>
            <person name="Watson M."/>
            <person name="Adriaenssens E.M."/>
            <person name="Foster-Nyarko E."/>
            <person name="Jarju S."/>
            <person name="Secka A."/>
            <person name="Antonio M."/>
            <person name="Oren A."/>
            <person name="Chaudhuri R.R."/>
            <person name="La Ragione R."/>
            <person name="Hildebrand F."/>
            <person name="Pallen M.J."/>
        </authorList>
    </citation>
    <scope>NUCLEOTIDE SEQUENCE</scope>
    <source>
        <strain evidence="2">ChiGjej4B4-7305</strain>
    </source>
</reference>
<evidence type="ECO:0000313" key="2">
    <source>
        <dbReference type="EMBL" id="HIZ36435.1"/>
    </source>
</evidence>
<dbReference type="PANTHER" id="PTHR43617">
    <property type="entry name" value="L-AMINO ACID N-ACETYLTRANSFERASE"/>
    <property type="match status" value="1"/>
</dbReference>
<dbReference type="Gene3D" id="3.40.630.30">
    <property type="match status" value="1"/>
</dbReference>
<accession>A0A9D2EFM6</accession>
<dbReference type="AlphaFoldDB" id="A0A9D2EFM6"/>
<dbReference type="Pfam" id="PF00583">
    <property type="entry name" value="Acetyltransf_1"/>
    <property type="match status" value="1"/>
</dbReference>
<dbReference type="InterPro" id="IPR000182">
    <property type="entry name" value="GNAT_dom"/>
</dbReference>
<name>A0A9D2EFM6_9MICO</name>
<dbReference type="Proteomes" id="UP000824037">
    <property type="component" value="Unassembled WGS sequence"/>
</dbReference>
<comment type="caution">
    <text evidence="2">The sequence shown here is derived from an EMBL/GenBank/DDBJ whole genome shotgun (WGS) entry which is preliminary data.</text>
</comment>
<dbReference type="CDD" id="cd04301">
    <property type="entry name" value="NAT_SF"/>
    <property type="match status" value="1"/>
</dbReference>
<feature type="domain" description="N-acetyltransferase" evidence="1">
    <location>
        <begin position="10"/>
        <end position="174"/>
    </location>
</feature>
<proteinExistence type="predicted"/>
<evidence type="ECO:0000313" key="3">
    <source>
        <dbReference type="Proteomes" id="UP000824037"/>
    </source>
</evidence>
<dbReference type="EMBL" id="DXBY01000200">
    <property type="protein sequence ID" value="HIZ36435.1"/>
    <property type="molecule type" value="Genomic_DNA"/>
</dbReference>
<dbReference type="GO" id="GO:0016747">
    <property type="term" value="F:acyltransferase activity, transferring groups other than amino-acyl groups"/>
    <property type="evidence" value="ECO:0007669"/>
    <property type="project" value="InterPro"/>
</dbReference>
<sequence length="183" mass="19766">MAEQVRQGPVGVRAAGPEDAEFLVDMLLEAFNWSGEERFTRKQILKDKSTSLYVAGWQREGDLGLIAVDLAGPSGLQIPIGAAWLRRFPARNPGYAFIAEDVPELSIAVAKPHRGRGIGTGLLRSLATKAREQGVHRISLSVAHGNPAKELYTSLGFTTHSEQEGATTLVLDLRTSPLGQPAR</sequence>
<dbReference type="InterPro" id="IPR050276">
    <property type="entry name" value="MshD_Acetyltransferase"/>
</dbReference>